<dbReference type="Pfam" id="PF12686">
    <property type="entry name" value="DUF3800"/>
    <property type="match status" value="1"/>
</dbReference>
<sequence length="215" mass="25597">MRCIFIDESYDSTDGPGGNRFFVLAALKAENIEVLSSAIKEVRKKIREYNHNCKGKKKIMLQEIHEHEVHSKYPIVKKWVLHSLFYERRKVEIYAVWFNMNQVKFSNEVERYKFMAKELLILCGVQDVNQVNFDIFLDDFKREKHTQQEQIKAYLINELGQPNLTIEFKSSQNFFPLQATDIVAGTFRRNLHGQDPFNYKKIHRFIFGEKEVRKN</sequence>
<dbReference type="KEGG" id="tjr:TherJR_0099"/>
<dbReference type="Proteomes" id="UP000002377">
    <property type="component" value="Chromosome"/>
</dbReference>
<evidence type="ECO:0000313" key="2">
    <source>
        <dbReference type="Proteomes" id="UP000002377"/>
    </source>
</evidence>
<proteinExistence type="predicted"/>
<dbReference type="AlphaFoldDB" id="D5X8Z4"/>
<dbReference type="InterPro" id="IPR024524">
    <property type="entry name" value="DUF3800"/>
</dbReference>
<reference evidence="1 2" key="1">
    <citation type="submission" date="2010-05" db="EMBL/GenBank/DDBJ databases">
        <title>Complete sequence of Thermincola sp. JR.</title>
        <authorList>
            <consortium name="US DOE Joint Genome Institute"/>
            <person name="Lucas S."/>
            <person name="Copeland A."/>
            <person name="Lapidus A."/>
            <person name="Cheng J.-F."/>
            <person name="Bruce D."/>
            <person name="Goodwin L."/>
            <person name="Pitluck S."/>
            <person name="Chertkov O."/>
            <person name="Detter J.C."/>
            <person name="Han C."/>
            <person name="Tapia R."/>
            <person name="Land M."/>
            <person name="Hauser L."/>
            <person name="Kyrpides N."/>
            <person name="Mikhailova N."/>
            <person name="Hazen T.C."/>
            <person name="Woyke T."/>
        </authorList>
    </citation>
    <scope>NUCLEOTIDE SEQUENCE [LARGE SCALE GENOMIC DNA]</scope>
    <source>
        <strain evidence="1 2">JR</strain>
    </source>
</reference>
<protein>
    <recommendedName>
        <fullName evidence="3">DUF3800 domain-containing protein</fullName>
    </recommendedName>
</protein>
<gene>
    <name evidence="1" type="ordered locus">TherJR_0099</name>
</gene>
<accession>D5X8Z4</accession>
<dbReference type="HOGENOM" id="CLU_1282707_0_0_9"/>
<name>D5X8Z4_THEPJ</name>
<keyword evidence="2" id="KW-1185">Reference proteome</keyword>
<evidence type="ECO:0000313" key="1">
    <source>
        <dbReference type="EMBL" id="ADG80994.1"/>
    </source>
</evidence>
<organism evidence="1 2">
    <name type="scientific">Thermincola potens (strain JR)</name>
    <dbReference type="NCBI Taxonomy" id="635013"/>
    <lineage>
        <taxon>Bacteria</taxon>
        <taxon>Bacillati</taxon>
        <taxon>Bacillota</taxon>
        <taxon>Clostridia</taxon>
        <taxon>Eubacteriales</taxon>
        <taxon>Thermincolaceae</taxon>
        <taxon>Thermincola</taxon>
    </lineage>
</organism>
<evidence type="ECO:0008006" key="3">
    <source>
        <dbReference type="Google" id="ProtNLM"/>
    </source>
</evidence>
<dbReference type="EMBL" id="CP002028">
    <property type="protein sequence ID" value="ADG80994.1"/>
    <property type="molecule type" value="Genomic_DNA"/>
</dbReference>
<dbReference type="eggNOG" id="ENOG502ZUE8">
    <property type="taxonomic scope" value="Bacteria"/>
</dbReference>